<accession>A0A4Q9Q3L2</accession>
<evidence type="ECO:0000313" key="2">
    <source>
        <dbReference type="Proteomes" id="UP000292082"/>
    </source>
</evidence>
<dbReference type="AlphaFoldDB" id="A0A4Q9Q3L2"/>
<sequence>MFCISRISYCCTPPSCTDPGSLFVSSACCVLFNFPALFFDSMHDLLVLVRRSWCGCVH</sequence>
<gene>
    <name evidence="1" type="ORF">BD310DRAFT_920493</name>
</gene>
<dbReference type="EMBL" id="ML145097">
    <property type="protein sequence ID" value="TBU61670.1"/>
    <property type="molecule type" value="Genomic_DNA"/>
</dbReference>
<protein>
    <submittedName>
        <fullName evidence="1">Uncharacterized protein</fullName>
    </submittedName>
</protein>
<dbReference type="Proteomes" id="UP000292082">
    <property type="component" value="Unassembled WGS sequence"/>
</dbReference>
<proteinExistence type="predicted"/>
<organism evidence="1 2">
    <name type="scientific">Dichomitus squalens</name>
    <dbReference type="NCBI Taxonomy" id="114155"/>
    <lineage>
        <taxon>Eukaryota</taxon>
        <taxon>Fungi</taxon>
        <taxon>Dikarya</taxon>
        <taxon>Basidiomycota</taxon>
        <taxon>Agaricomycotina</taxon>
        <taxon>Agaricomycetes</taxon>
        <taxon>Polyporales</taxon>
        <taxon>Polyporaceae</taxon>
        <taxon>Dichomitus</taxon>
    </lineage>
</organism>
<evidence type="ECO:0000313" key="1">
    <source>
        <dbReference type="EMBL" id="TBU61670.1"/>
    </source>
</evidence>
<keyword evidence="2" id="KW-1185">Reference proteome</keyword>
<name>A0A4Q9Q3L2_9APHY</name>
<reference evidence="1 2" key="1">
    <citation type="submission" date="2019-01" db="EMBL/GenBank/DDBJ databases">
        <title>Draft genome sequences of three monokaryotic isolates of the white-rot basidiomycete fungus Dichomitus squalens.</title>
        <authorList>
            <consortium name="DOE Joint Genome Institute"/>
            <person name="Lopez S.C."/>
            <person name="Andreopoulos B."/>
            <person name="Pangilinan J."/>
            <person name="Lipzen A."/>
            <person name="Riley R."/>
            <person name="Ahrendt S."/>
            <person name="Ng V."/>
            <person name="Barry K."/>
            <person name="Daum C."/>
            <person name="Grigoriev I.V."/>
            <person name="Hilden K.S."/>
            <person name="Makela M.R."/>
            <person name="de Vries R.P."/>
        </authorList>
    </citation>
    <scope>NUCLEOTIDE SEQUENCE [LARGE SCALE GENOMIC DNA]</scope>
    <source>
        <strain evidence="1 2">CBS 464.89</strain>
    </source>
</reference>